<evidence type="ECO:0000313" key="2">
    <source>
        <dbReference type="EMBL" id="MFC0049758.1"/>
    </source>
</evidence>
<protein>
    <submittedName>
        <fullName evidence="2">Sugar-transfer associated ATP-grasp domain-containing protein</fullName>
    </submittedName>
</protein>
<dbReference type="SUPFAM" id="SSF56059">
    <property type="entry name" value="Glutathione synthetase ATP-binding domain-like"/>
    <property type="match status" value="1"/>
</dbReference>
<dbReference type="RefSeq" id="WP_377246227.1">
    <property type="nucleotide sequence ID" value="NZ_JBHLXP010000004.1"/>
</dbReference>
<name>A0ABV6BFW2_9GAMM</name>
<dbReference type="InterPro" id="IPR039523">
    <property type="entry name" value="RimK-rel_E_lig_ATP-grasp"/>
</dbReference>
<proteinExistence type="predicted"/>
<reference evidence="2 3" key="1">
    <citation type="submission" date="2024-09" db="EMBL/GenBank/DDBJ databases">
        <authorList>
            <person name="Sun Q."/>
            <person name="Mori K."/>
        </authorList>
    </citation>
    <scope>NUCLEOTIDE SEQUENCE [LARGE SCALE GENOMIC DNA]</scope>
    <source>
        <strain evidence="2 3">KCTC 23315</strain>
    </source>
</reference>
<accession>A0ABV6BFW2</accession>
<feature type="domain" description="Alpha-L-glutamate ligase-related protein ATP-grasp" evidence="1">
    <location>
        <begin position="86"/>
        <end position="352"/>
    </location>
</feature>
<comment type="caution">
    <text evidence="2">The sequence shown here is derived from an EMBL/GenBank/DDBJ whole genome shotgun (WGS) entry which is preliminary data.</text>
</comment>
<gene>
    <name evidence="2" type="ORF">ACFFJP_15775</name>
</gene>
<dbReference type="Pfam" id="PF14397">
    <property type="entry name" value="ATPgrasp_ST"/>
    <property type="match status" value="1"/>
</dbReference>
<keyword evidence="3" id="KW-1185">Reference proteome</keyword>
<sequence>MSNKWICVLSDYIQATCYACSQIRSISELWLIVAPVYCRLKYGLGARDFTIYQLPRVALREWSQFLQNEPFKRILASQASAYGRQLADDKHAFYQHCWQHQLPTPQLTCLLCAPDSEQQQGTPQLHSADQLCQFLPDGQYFVKPQRGSHGQHAFAFVRHGDAVITAQGRSRIQSFAHQVFQRVRSGIPLIVQPQLVNHPSIRQLTGSPHLSTIRVVTAMEQGEIRAIGSFFRIINGNNQTDSFCHGSSGNLIAAVDVQEGRLLSTKCVCNKGWPVMAEISLHPRTGVTLQNFMLPRWQEVLATVFTAHKTMPFLKTIGWDVAVSADMVWVVEANWRYDIDALQVAHTKGFAAAIKPFYAIRT</sequence>
<evidence type="ECO:0000313" key="3">
    <source>
        <dbReference type="Proteomes" id="UP001589813"/>
    </source>
</evidence>
<dbReference type="Proteomes" id="UP001589813">
    <property type="component" value="Unassembled WGS sequence"/>
</dbReference>
<evidence type="ECO:0000259" key="1">
    <source>
        <dbReference type="Pfam" id="PF14397"/>
    </source>
</evidence>
<dbReference type="EMBL" id="JBHLXP010000004">
    <property type="protein sequence ID" value="MFC0049758.1"/>
    <property type="molecule type" value="Genomic_DNA"/>
</dbReference>
<organism evidence="2 3">
    <name type="scientific">Rheinheimera tilapiae</name>
    <dbReference type="NCBI Taxonomy" id="875043"/>
    <lineage>
        <taxon>Bacteria</taxon>
        <taxon>Pseudomonadati</taxon>
        <taxon>Pseudomonadota</taxon>
        <taxon>Gammaproteobacteria</taxon>
        <taxon>Chromatiales</taxon>
        <taxon>Chromatiaceae</taxon>
        <taxon>Rheinheimera</taxon>
    </lineage>
</organism>